<keyword evidence="1" id="KW-0732">Signal</keyword>
<feature type="transmembrane region" description="Helical" evidence="2">
    <location>
        <begin position="23"/>
        <end position="41"/>
    </location>
</feature>
<evidence type="ECO:0000313" key="8">
    <source>
        <dbReference type="Proteomes" id="UP000195868"/>
    </source>
</evidence>
<dbReference type="RefSeq" id="WP_066035943.1">
    <property type="nucleotide sequence ID" value="NZ_CP136906.1"/>
</dbReference>
<accession>A0A1C2G5X6</accession>
<evidence type="ECO:0000256" key="1">
    <source>
        <dbReference type="ARBA" id="ARBA00022729"/>
    </source>
</evidence>
<keyword evidence="2" id="KW-1133">Transmembrane helix</keyword>
<name>A0A1C2G5X6_LIMRT</name>
<gene>
    <name evidence="5" type="ORF">B5G22_06655</name>
    <name evidence="3" type="ORF">BFD03_08725</name>
    <name evidence="4" type="ORF">BHL83_07930</name>
</gene>
<reference evidence="8" key="3">
    <citation type="submission" date="2017-04" db="EMBL/GenBank/DDBJ databases">
        <title>Function of individual gut microbiota members based on whole genome sequencing of pure cultures obtained from chicken caecum.</title>
        <authorList>
            <person name="Medvecky M."/>
            <person name="Cejkova D."/>
            <person name="Polansky O."/>
            <person name="Karasova D."/>
            <person name="Kubasova T."/>
            <person name="Cizek A."/>
            <person name="Rychlik I."/>
        </authorList>
    </citation>
    <scope>NUCLEOTIDE SEQUENCE [LARGE SCALE GENOMIC DNA]</scope>
    <source>
        <strain evidence="8">An71</strain>
    </source>
</reference>
<evidence type="ECO:0000313" key="5">
    <source>
        <dbReference type="EMBL" id="OUN47093.1"/>
    </source>
</evidence>
<proteinExistence type="predicted"/>
<protein>
    <submittedName>
        <fullName evidence="3">Phage immunity protein</fullName>
    </submittedName>
</protein>
<dbReference type="Gene3D" id="2.60.40.1240">
    <property type="match status" value="1"/>
</dbReference>
<dbReference type="EMBL" id="MCNS01000017">
    <property type="protein sequence ID" value="OCX46892.1"/>
    <property type="molecule type" value="Genomic_DNA"/>
</dbReference>
<dbReference type="Proteomes" id="UP000194219">
    <property type="component" value="Unassembled WGS sequence"/>
</dbReference>
<evidence type="ECO:0000313" key="4">
    <source>
        <dbReference type="EMBL" id="OTA83697.1"/>
    </source>
</evidence>
<organism evidence="3 6">
    <name type="scientific">Limosilactobacillus reuteri</name>
    <name type="common">Lactobacillus reuteri</name>
    <dbReference type="NCBI Taxonomy" id="1598"/>
    <lineage>
        <taxon>Bacteria</taxon>
        <taxon>Bacillati</taxon>
        <taxon>Bacillota</taxon>
        <taxon>Bacilli</taxon>
        <taxon>Lactobacillales</taxon>
        <taxon>Lactobacillaceae</taxon>
        <taxon>Limosilactobacillus</taxon>
    </lineage>
</organism>
<reference evidence="5" key="4">
    <citation type="journal article" date="2018" name="BMC Genomics">
        <title>Whole genome sequencing and function prediction of 133 gut anaerobes isolated from chicken caecum in pure cultures.</title>
        <authorList>
            <person name="Medvecky M."/>
            <person name="Cejkova D."/>
            <person name="Polansky O."/>
            <person name="Karasova D."/>
            <person name="Kubasova T."/>
            <person name="Cizek A."/>
            <person name="Rychlik I."/>
        </authorList>
    </citation>
    <scope>NUCLEOTIDE SEQUENCE</scope>
    <source>
        <strain evidence="5">An71</strain>
    </source>
</reference>
<keyword evidence="2" id="KW-0472">Membrane</keyword>
<evidence type="ECO:0000256" key="2">
    <source>
        <dbReference type="SAM" id="Phobius"/>
    </source>
</evidence>
<reference evidence="4 7" key="2">
    <citation type="submission" date="2016-09" db="EMBL/GenBank/DDBJ databases">
        <title>Lactobacillus reuteri KLR3006, genome sequencing and assembly.</title>
        <authorList>
            <person name="Lee J.-Y."/>
            <person name="Kim E.B."/>
            <person name="Choi Y.-J."/>
        </authorList>
    </citation>
    <scope>NUCLEOTIDE SEQUENCE [LARGE SCALE GENOMIC DNA]</scope>
    <source>
        <strain evidence="4 7">KLR3006</strain>
    </source>
</reference>
<dbReference type="Proteomes" id="UP000095141">
    <property type="component" value="Unassembled WGS sequence"/>
</dbReference>
<keyword evidence="2" id="KW-0812">Transmembrane</keyword>
<evidence type="ECO:0000313" key="3">
    <source>
        <dbReference type="EMBL" id="OCX46892.1"/>
    </source>
</evidence>
<reference evidence="3 6" key="1">
    <citation type="submission" date="2016-08" db="EMBL/GenBank/DDBJ databases">
        <title>Probiotic bacterium isolated from chicken gut.</title>
        <authorList>
            <person name="Levy J.L."/>
            <person name="Hassan H.M."/>
            <person name="Mendoza M.A."/>
        </authorList>
    </citation>
    <scope>NUCLEOTIDE SEQUENCE [LARGE SCALE GENOMIC DNA]</scope>
    <source>
        <strain evidence="3 6">P43</strain>
    </source>
</reference>
<dbReference type="Proteomes" id="UP000195868">
    <property type="component" value="Unassembled WGS sequence"/>
</dbReference>
<dbReference type="AlphaFoldDB" id="A0A1C2G5X6"/>
<evidence type="ECO:0000313" key="6">
    <source>
        <dbReference type="Proteomes" id="UP000095141"/>
    </source>
</evidence>
<evidence type="ECO:0000313" key="7">
    <source>
        <dbReference type="Proteomes" id="UP000194219"/>
    </source>
</evidence>
<comment type="caution">
    <text evidence="3">The sequence shown here is derived from an EMBL/GenBank/DDBJ whole genome shotgun (WGS) entry which is preliminary data.</text>
</comment>
<dbReference type="InterPro" id="IPR029050">
    <property type="entry name" value="Immunoprotect_excell_Ig-like"/>
</dbReference>
<dbReference type="EMBL" id="MIMV01000209">
    <property type="protein sequence ID" value="OTA83697.1"/>
    <property type="molecule type" value="Genomic_DNA"/>
</dbReference>
<dbReference type="EMBL" id="NFHN01000024">
    <property type="protein sequence ID" value="OUN47093.1"/>
    <property type="molecule type" value="Genomic_DNA"/>
</dbReference>
<sequence length="183" mass="19921">MAKKIQGDDGKTYVEKKPFYKRVWFWVVVVILAFAIGGAMGSNSNGGTKENPSSSTAKKPDFYKVGDTVKVGKATYTLKSVETTNERNEFADDNPANVIKVVYHVKNNSDEDLPIGTDLEAYGPDNNKLKSYPINDTTLDSIAAGKEADVTTGFGTNKLGNIELQFSPLVSTDKAAKFKVNVQ</sequence>